<keyword evidence="2" id="KW-1185">Reference proteome</keyword>
<name>A0A8J2ZR37_9BACI</name>
<gene>
    <name evidence="1" type="ORF">GCM10010978_12390</name>
</gene>
<evidence type="ECO:0000313" key="2">
    <source>
        <dbReference type="Proteomes" id="UP000602050"/>
    </source>
</evidence>
<dbReference type="EMBL" id="BMEV01000017">
    <property type="protein sequence ID" value="GGH73979.1"/>
    <property type="molecule type" value="Genomic_DNA"/>
</dbReference>
<dbReference type="AlphaFoldDB" id="A0A8J2ZR37"/>
<sequence length="111" mass="13272">MAFGINRTELRNWKENVAKGNIAFLTHYWLDPRFPNSYTVTKVGCNDVEKLIAWGQQYGLDPKWIHMDKNFPHFDLFGEYQVKILKQEQQWEQLQRFNLLQQDKGKNIQGK</sequence>
<dbReference type="Proteomes" id="UP000602050">
    <property type="component" value="Unassembled WGS sequence"/>
</dbReference>
<organism evidence="1 2">
    <name type="scientific">Compostibacillus humi</name>
    <dbReference type="NCBI Taxonomy" id="1245525"/>
    <lineage>
        <taxon>Bacteria</taxon>
        <taxon>Bacillati</taxon>
        <taxon>Bacillota</taxon>
        <taxon>Bacilli</taxon>
        <taxon>Bacillales</taxon>
        <taxon>Bacillaceae</taxon>
        <taxon>Compostibacillus</taxon>
    </lineage>
</organism>
<dbReference type="RefSeq" id="WP_188391515.1">
    <property type="nucleotide sequence ID" value="NZ_BMEV01000017.1"/>
</dbReference>
<accession>A0A8J2ZR37</accession>
<evidence type="ECO:0008006" key="3">
    <source>
        <dbReference type="Google" id="ProtNLM"/>
    </source>
</evidence>
<reference evidence="1" key="1">
    <citation type="journal article" date="2014" name="Int. J. Syst. Evol. Microbiol.">
        <title>Complete genome sequence of Corynebacterium casei LMG S-19264T (=DSM 44701T), isolated from a smear-ripened cheese.</title>
        <authorList>
            <consortium name="US DOE Joint Genome Institute (JGI-PGF)"/>
            <person name="Walter F."/>
            <person name="Albersmeier A."/>
            <person name="Kalinowski J."/>
            <person name="Ruckert C."/>
        </authorList>
    </citation>
    <scope>NUCLEOTIDE SEQUENCE</scope>
    <source>
        <strain evidence="1">CGMCC 1.12360</strain>
    </source>
</reference>
<comment type="caution">
    <text evidence="1">The sequence shown here is derived from an EMBL/GenBank/DDBJ whole genome shotgun (WGS) entry which is preliminary data.</text>
</comment>
<evidence type="ECO:0000313" key="1">
    <source>
        <dbReference type="EMBL" id="GGH73979.1"/>
    </source>
</evidence>
<protein>
    <recommendedName>
        <fullName evidence="3">YneQ</fullName>
    </recommendedName>
</protein>
<proteinExistence type="predicted"/>
<reference evidence="1" key="2">
    <citation type="submission" date="2020-09" db="EMBL/GenBank/DDBJ databases">
        <authorList>
            <person name="Sun Q."/>
            <person name="Zhou Y."/>
        </authorList>
    </citation>
    <scope>NUCLEOTIDE SEQUENCE</scope>
    <source>
        <strain evidence="1">CGMCC 1.12360</strain>
    </source>
</reference>